<dbReference type="EMBL" id="CP045234">
    <property type="protein sequence ID" value="QFS52963.1"/>
    <property type="molecule type" value="Genomic_DNA"/>
</dbReference>
<sequence length="75" mass="8665">MLRLQVYNERYHDCIGNIVRAHCIYITASKQLLSEISNHTLTNCLKFLEDTCYTDNTAIFVLANFQQLNQIGGIR</sequence>
<proteinExistence type="predicted"/>
<keyword evidence="2" id="KW-1185">Reference proteome</keyword>
<reference evidence="1 2" key="1">
    <citation type="submission" date="2019-10" db="EMBL/GenBank/DDBJ databases">
        <title>Genomic and transcriptomic insights into the perfect genentic adaptation of a filamentous nitrogen-fixing cyanobacterium to rice fields.</title>
        <authorList>
            <person name="Chen Z."/>
        </authorList>
    </citation>
    <scope>NUCLEOTIDE SEQUENCE [LARGE SCALE GENOMIC DNA]</scope>
    <source>
        <strain evidence="1">CCNUC1</strain>
    </source>
</reference>
<protein>
    <submittedName>
        <fullName evidence="1">Uncharacterized protein</fullName>
    </submittedName>
</protein>
<evidence type="ECO:0000313" key="1">
    <source>
        <dbReference type="EMBL" id="QFS52963.1"/>
    </source>
</evidence>
<dbReference type="KEGG" id="nsh:GXM_10227"/>
<dbReference type="Proteomes" id="UP000326678">
    <property type="component" value="Chromosome pGXM07"/>
</dbReference>
<dbReference type="AlphaFoldDB" id="A0A5P8WJD3"/>
<name>A0A5P8WJD3_9NOSO</name>
<accession>A0A5P8WJD3</accession>
<organism evidence="1 2">
    <name type="scientific">Nostoc sphaeroides CCNUC1</name>
    <dbReference type="NCBI Taxonomy" id="2653204"/>
    <lineage>
        <taxon>Bacteria</taxon>
        <taxon>Bacillati</taxon>
        <taxon>Cyanobacteriota</taxon>
        <taxon>Cyanophyceae</taxon>
        <taxon>Nostocales</taxon>
        <taxon>Nostocaceae</taxon>
        <taxon>Nostoc</taxon>
    </lineage>
</organism>
<gene>
    <name evidence="1" type="ORF">GXM_10227</name>
</gene>
<evidence type="ECO:0000313" key="2">
    <source>
        <dbReference type="Proteomes" id="UP000326678"/>
    </source>
</evidence>